<protein>
    <submittedName>
        <fullName evidence="1">Uncharacterized protein</fullName>
    </submittedName>
</protein>
<evidence type="ECO:0000313" key="1">
    <source>
        <dbReference type="EMBL" id="BBY92314.1"/>
    </source>
</evidence>
<sequence length="86" mass="9354">MRPVGDRRLVRCDAAPEVAVDSMAFRNWHVNNLLLLRNVDVAKDFRAPGISMLRVMVLPSWDGLADGGGYGGSRNVSLVSDPFIAA</sequence>
<evidence type="ECO:0000313" key="2">
    <source>
        <dbReference type="Proteomes" id="UP000465785"/>
    </source>
</evidence>
<accession>A0A9W4B1H5</accession>
<keyword evidence="2" id="KW-1185">Reference proteome</keyword>
<dbReference type="RefSeq" id="WP_163729148.1">
    <property type="nucleotide sequence ID" value="NZ_AP022601.1"/>
</dbReference>
<reference evidence="1 2" key="1">
    <citation type="journal article" date="2019" name="Emerg. Microbes Infect.">
        <title>Comprehensive subspecies identification of 175 nontuberculous mycobacteria species based on 7547 genomic profiles.</title>
        <authorList>
            <person name="Matsumoto Y."/>
            <person name="Kinjo T."/>
            <person name="Motooka D."/>
            <person name="Nabeya D."/>
            <person name="Jung N."/>
            <person name="Uechi K."/>
            <person name="Horii T."/>
            <person name="Iida T."/>
            <person name="Fujita J."/>
            <person name="Nakamura S."/>
        </authorList>
    </citation>
    <scope>NUCLEOTIDE SEQUENCE [LARGE SCALE GENOMIC DNA]</scope>
    <source>
        <strain evidence="1 2">JCM 6399</strain>
    </source>
</reference>
<dbReference type="Proteomes" id="UP000465785">
    <property type="component" value="Chromosome"/>
</dbReference>
<proteinExistence type="predicted"/>
<name>A0A9W4B1H5_9MYCO</name>
<dbReference type="AlphaFoldDB" id="A0A9W4B1H5"/>
<dbReference type="EMBL" id="AP022601">
    <property type="protein sequence ID" value="BBY92314.1"/>
    <property type="molecule type" value="Genomic_DNA"/>
</dbReference>
<gene>
    <name evidence="1" type="ORF">MGALJ_19830</name>
</gene>
<organism evidence="1 2">
    <name type="scientific">Mycobacterium gallinarum</name>
    <dbReference type="NCBI Taxonomy" id="39689"/>
    <lineage>
        <taxon>Bacteria</taxon>
        <taxon>Bacillati</taxon>
        <taxon>Actinomycetota</taxon>
        <taxon>Actinomycetes</taxon>
        <taxon>Mycobacteriales</taxon>
        <taxon>Mycobacteriaceae</taxon>
        <taxon>Mycobacterium</taxon>
    </lineage>
</organism>
<dbReference type="KEGG" id="mgau:MGALJ_19830"/>